<dbReference type="Proteomes" id="UP000039865">
    <property type="component" value="Unassembled WGS sequence"/>
</dbReference>
<name>A0A078ALA6_STYLE</name>
<evidence type="ECO:0000313" key="2">
    <source>
        <dbReference type="EMBL" id="CDW82984.1"/>
    </source>
</evidence>
<reference evidence="2 3" key="1">
    <citation type="submission" date="2014-06" db="EMBL/GenBank/DDBJ databases">
        <authorList>
            <person name="Swart Estienne"/>
        </authorList>
    </citation>
    <scope>NUCLEOTIDE SEQUENCE [LARGE SCALE GENOMIC DNA]</scope>
    <source>
        <strain evidence="2 3">130c</strain>
    </source>
</reference>
<dbReference type="InParanoid" id="A0A078ALA6"/>
<accession>A0A078ALA6</accession>
<dbReference type="EMBL" id="CCKQ01011421">
    <property type="protein sequence ID" value="CDW82984.1"/>
    <property type="molecule type" value="Genomic_DNA"/>
</dbReference>
<gene>
    <name evidence="2" type="primary">Contig16302.g17363</name>
    <name evidence="2" type="ORF">STYLEM_12022</name>
</gene>
<proteinExistence type="predicted"/>
<dbReference type="SMART" id="SM00849">
    <property type="entry name" value="Lactamase_B"/>
    <property type="match status" value="1"/>
</dbReference>
<dbReference type="PANTHER" id="PTHR23131:SF0">
    <property type="entry name" value="ENDORIBONUCLEASE LACTB2"/>
    <property type="match status" value="1"/>
</dbReference>
<sequence>MQQVMRQTASPNFATQDNKKQLTILKKEDQLIYQQLDYNIFHIPGENPSNFLILLRGFLDAATLLGTNCFILGSGVQRTMIDCGDMYPLNMKLMDNLLTLMKNENFIINKLFITHAIPNHFGGAWSVIEAHQKLNVQPPTVFKHLDGNDYEIEVFHNTPQLREHVKHINDGDQFKIDEISDSLIRVIRTPGHRKDHCSFGFTSNVHKYGLQNILFPGDMILGTPSVSMDHLDQYINDLKRTRAMAFEKLYLVHTNGMDHADIVVDANKKFADYLDYRYNRLNNMIEFIESQQDLKDTVRMRLVLTCFNSHIEKLRQDGIIEEEFSEVHVKNDKLGFKYSLQ</sequence>
<dbReference type="OrthoDB" id="17458at2759"/>
<dbReference type="AlphaFoldDB" id="A0A078ALA6"/>
<dbReference type="SUPFAM" id="SSF56281">
    <property type="entry name" value="Metallo-hydrolase/oxidoreductase"/>
    <property type="match status" value="1"/>
</dbReference>
<protein>
    <submittedName>
        <fullName evidence="2">Beta-lactamase-like protein 2</fullName>
    </submittedName>
</protein>
<dbReference type="InterPro" id="IPR050662">
    <property type="entry name" value="Sec-metab_biosynth-thioest"/>
</dbReference>
<dbReference type="InterPro" id="IPR001279">
    <property type="entry name" value="Metallo-B-lactamas"/>
</dbReference>
<feature type="domain" description="Metallo-beta-lactamase" evidence="1">
    <location>
        <begin position="66"/>
        <end position="253"/>
    </location>
</feature>
<evidence type="ECO:0000313" key="3">
    <source>
        <dbReference type="Proteomes" id="UP000039865"/>
    </source>
</evidence>
<organism evidence="2 3">
    <name type="scientific">Stylonychia lemnae</name>
    <name type="common">Ciliate</name>
    <dbReference type="NCBI Taxonomy" id="5949"/>
    <lineage>
        <taxon>Eukaryota</taxon>
        <taxon>Sar</taxon>
        <taxon>Alveolata</taxon>
        <taxon>Ciliophora</taxon>
        <taxon>Intramacronucleata</taxon>
        <taxon>Spirotrichea</taxon>
        <taxon>Stichotrichia</taxon>
        <taxon>Sporadotrichida</taxon>
        <taxon>Oxytrichidae</taxon>
        <taxon>Stylonychinae</taxon>
        <taxon>Stylonychia</taxon>
    </lineage>
</organism>
<dbReference type="InterPro" id="IPR036866">
    <property type="entry name" value="RibonucZ/Hydroxyglut_hydro"/>
</dbReference>
<dbReference type="Gene3D" id="3.60.15.10">
    <property type="entry name" value="Ribonuclease Z/Hydroxyacylglutathione hydrolase-like"/>
    <property type="match status" value="1"/>
</dbReference>
<dbReference type="Pfam" id="PF00753">
    <property type="entry name" value="Lactamase_B"/>
    <property type="match status" value="1"/>
</dbReference>
<dbReference type="PANTHER" id="PTHR23131">
    <property type="entry name" value="ENDORIBONUCLEASE LACTB2"/>
    <property type="match status" value="1"/>
</dbReference>
<evidence type="ECO:0000259" key="1">
    <source>
        <dbReference type="SMART" id="SM00849"/>
    </source>
</evidence>
<keyword evidence="3" id="KW-1185">Reference proteome</keyword>